<name>A0A671U635_SPAAU</name>
<keyword evidence="9" id="KW-1015">Disulfide bond</keyword>
<dbReference type="SUPFAM" id="SSF54452">
    <property type="entry name" value="MHC antigen-recognition domain"/>
    <property type="match status" value="1"/>
</dbReference>
<evidence type="ECO:0000256" key="5">
    <source>
        <dbReference type="ARBA" id="ARBA00022859"/>
    </source>
</evidence>
<dbReference type="AlphaFoldDB" id="A0A671U635"/>
<evidence type="ECO:0000256" key="6">
    <source>
        <dbReference type="ARBA" id="ARBA00022989"/>
    </source>
</evidence>
<keyword evidence="8 13" id="KW-0472">Membrane</keyword>
<evidence type="ECO:0000256" key="14">
    <source>
        <dbReference type="SAM" id="SignalP"/>
    </source>
</evidence>
<sequence length="242" mass="27014">GMKGMMKMMVVLVLSCVLCVSTDILHEEIVVIGCSASDGETMVGLDGDELYHPDFKNKRAVYPQPYFVRFRFSEGIYQRAVANQQICRRNLENHGKALKDLPLESDAPSSLMIYPRDYMKLQVKNILICHVTDFFPAPVKFSWTKNGENVTEGTSVNVPYVNKDYTFNQFSRLDFTPQQGDIYSCSVTHPALKEPLTRIWDVEVEKTLPGVGPAVFCGLGLTVGLLGVAAGTFFLVKGNECR</sequence>
<feature type="transmembrane region" description="Helical" evidence="13">
    <location>
        <begin position="213"/>
        <end position="236"/>
    </location>
</feature>
<dbReference type="SMART" id="SM00407">
    <property type="entry name" value="IGc1"/>
    <property type="match status" value="1"/>
</dbReference>
<dbReference type="PROSITE" id="PS00290">
    <property type="entry name" value="IG_MHC"/>
    <property type="match status" value="1"/>
</dbReference>
<keyword evidence="5" id="KW-0391">Immunity</keyword>
<dbReference type="Proteomes" id="UP000472265">
    <property type="component" value="Chromosome 4"/>
</dbReference>
<dbReference type="InterPro" id="IPR050160">
    <property type="entry name" value="MHC/Immunoglobulin"/>
</dbReference>
<dbReference type="SMART" id="SM00920">
    <property type="entry name" value="MHC_II_alpha"/>
    <property type="match status" value="1"/>
</dbReference>
<feature type="signal peptide" evidence="14">
    <location>
        <begin position="1"/>
        <end position="21"/>
    </location>
</feature>
<evidence type="ECO:0000313" key="17">
    <source>
        <dbReference type="Proteomes" id="UP000472265"/>
    </source>
</evidence>
<evidence type="ECO:0000256" key="4">
    <source>
        <dbReference type="ARBA" id="ARBA00022729"/>
    </source>
</evidence>
<accession>A0A671U635</accession>
<evidence type="ECO:0000256" key="7">
    <source>
        <dbReference type="ARBA" id="ARBA00023130"/>
    </source>
</evidence>
<keyword evidence="4 14" id="KW-0732">Signal</keyword>
<dbReference type="Gene3D" id="3.10.320.10">
    <property type="entry name" value="Class II Histocompatibility Antigen, M Beta Chain, Chain B, domain 1"/>
    <property type="match status" value="1"/>
</dbReference>
<dbReference type="FunCoup" id="A0A671U635">
    <property type="interactions" value="1480"/>
</dbReference>
<comment type="similarity">
    <text evidence="2">Belongs to the MHC class II family.</text>
</comment>
<keyword evidence="7" id="KW-1064">Adaptive immunity</keyword>
<dbReference type="Gene3D" id="2.60.40.10">
    <property type="entry name" value="Immunoglobulins"/>
    <property type="match status" value="1"/>
</dbReference>
<evidence type="ECO:0000256" key="9">
    <source>
        <dbReference type="ARBA" id="ARBA00023157"/>
    </source>
</evidence>
<dbReference type="GO" id="GO:0002250">
    <property type="term" value="P:adaptive immune response"/>
    <property type="evidence" value="ECO:0007669"/>
    <property type="project" value="UniProtKB-KW"/>
</dbReference>
<comment type="subcellular location">
    <subcellularLocation>
        <location evidence="1">Membrane</location>
        <topology evidence="1">Single-pass type I membrane protein</topology>
    </subcellularLocation>
</comment>
<keyword evidence="12" id="KW-0393">Immunoglobulin domain</keyword>
<dbReference type="Pfam" id="PF07654">
    <property type="entry name" value="C1-set"/>
    <property type="match status" value="1"/>
</dbReference>
<proteinExistence type="inferred from homology"/>
<organism evidence="16 17">
    <name type="scientific">Sparus aurata</name>
    <name type="common">Gilthead sea bream</name>
    <dbReference type="NCBI Taxonomy" id="8175"/>
    <lineage>
        <taxon>Eukaryota</taxon>
        <taxon>Metazoa</taxon>
        <taxon>Chordata</taxon>
        <taxon>Craniata</taxon>
        <taxon>Vertebrata</taxon>
        <taxon>Euteleostomi</taxon>
        <taxon>Actinopterygii</taxon>
        <taxon>Neopterygii</taxon>
        <taxon>Teleostei</taxon>
        <taxon>Neoteleostei</taxon>
        <taxon>Acanthomorphata</taxon>
        <taxon>Eupercaria</taxon>
        <taxon>Spariformes</taxon>
        <taxon>Sparidae</taxon>
        <taxon>Sparus</taxon>
    </lineage>
</organism>
<dbReference type="InterPro" id="IPR036179">
    <property type="entry name" value="Ig-like_dom_sf"/>
</dbReference>
<gene>
    <name evidence="16" type="primary">LOC115580869</name>
</gene>
<keyword evidence="6 13" id="KW-1133">Transmembrane helix</keyword>
<evidence type="ECO:0000259" key="15">
    <source>
        <dbReference type="PROSITE" id="PS50835"/>
    </source>
</evidence>
<dbReference type="PANTHER" id="PTHR19944:SF86">
    <property type="entry name" value="HLA CLASS II HISTOCOMPATIBILITY ANTIGEN, DR ALPHA CHAIN"/>
    <property type="match status" value="1"/>
</dbReference>
<dbReference type="SUPFAM" id="SSF48726">
    <property type="entry name" value="Immunoglobulin"/>
    <property type="match status" value="1"/>
</dbReference>
<keyword evidence="11" id="KW-0491">MHC II</keyword>
<dbReference type="InterPro" id="IPR001003">
    <property type="entry name" value="MHC_II_a_N"/>
</dbReference>
<dbReference type="InterPro" id="IPR013783">
    <property type="entry name" value="Ig-like_fold"/>
</dbReference>
<dbReference type="InterPro" id="IPR003597">
    <property type="entry name" value="Ig_C1-set"/>
</dbReference>
<dbReference type="OMA" id="YLICYVT"/>
<dbReference type="PANTHER" id="PTHR19944">
    <property type="entry name" value="MHC CLASS II-RELATED"/>
    <property type="match status" value="1"/>
</dbReference>
<dbReference type="Ensembl" id="ENSSAUT00010008861.1">
    <property type="protein sequence ID" value="ENSSAUP00010008279.1"/>
    <property type="gene ID" value="ENSSAUG00010004110.1"/>
</dbReference>
<evidence type="ECO:0000256" key="3">
    <source>
        <dbReference type="ARBA" id="ARBA00022692"/>
    </source>
</evidence>
<evidence type="ECO:0000256" key="12">
    <source>
        <dbReference type="ARBA" id="ARBA00023319"/>
    </source>
</evidence>
<keyword evidence="3 13" id="KW-0812">Transmembrane</keyword>
<dbReference type="InterPro" id="IPR007110">
    <property type="entry name" value="Ig-like_dom"/>
</dbReference>
<reference evidence="16" key="1">
    <citation type="submission" date="2021-04" db="EMBL/GenBank/DDBJ databases">
        <authorList>
            <consortium name="Wellcome Sanger Institute Data Sharing"/>
        </authorList>
    </citation>
    <scope>NUCLEOTIDE SEQUENCE [LARGE SCALE GENOMIC DNA]</scope>
</reference>
<evidence type="ECO:0000256" key="2">
    <source>
        <dbReference type="ARBA" id="ARBA00007394"/>
    </source>
</evidence>
<dbReference type="PROSITE" id="PS50835">
    <property type="entry name" value="IG_LIKE"/>
    <property type="match status" value="1"/>
</dbReference>
<keyword evidence="10" id="KW-0325">Glycoprotein</keyword>
<keyword evidence="17" id="KW-1185">Reference proteome</keyword>
<evidence type="ECO:0000256" key="1">
    <source>
        <dbReference type="ARBA" id="ARBA00004479"/>
    </source>
</evidence>
<evidence type="ECO:0000256" key="8">
    <source>
        <dbReference type="ARBA" id="ARBA00023136"/>
    </source>
</evidence>
<protein>
    <recommendedName>
        <fullName evidence="15">Ig-like domain-containing protein</fullName>
    </recommendedName>
</protein>
<feature type="chain" id="PRO_5025419743" description="Ig-like domain-containing protein" evidence="14">
    <location>
        <begin position="22"/>
        <end position="242"/>
    </location>
</feature>
<dbReference type="InterPro" id="IPR003006">
    <property type="entry name" value="Ig/MHC_CS"/>
</dbReference>
<evidence type="ECO:0000256" key="10">
    <source>
        <dbReference type="ARBA" id="ARBA00023180"/>
    </source>
</evidence>
<dbReference type="GO" id="GO:0002504">
    <property type="term" value="P:antigen processing and presentation of peptide or polysaccharide antigen via MHC class II"/>
    <property type="evidence" value="ECO:0007669"/>
    <property type="project" value="UniProtKB-KW"/>
</dbReference>
<evidence type="ECO:0000256" key="11">
    <source>
        <dbReference type="ARBA" id="ARBA00023182"/>
    </source>
</evidence>
<evidence type="ECO:0000313" key="16">
    <source>
        <dbReference type="Ensembl" id="ENSSAUP00010008279.1"/>
    </source>
</evidence>
<reference evidence="16" key="2">
    <citation type="submission" date="2025-08" db="UniProtKB">
        <authorList>
            <consortium name="Ensembl"/>
        </authorList>
    </citation>
    <scope>IDENTIFICATION</scope>
</reference>
<dbReference type="GO" id="GO:0042613">
    <property type="term" value="C:MHC class II protein complex"/>
    <property type="evidence" value="ECO:0007669"/>
    <property type="project" value="UniProtKB-KW"/>
</dbReference>
<dbReference type="GeneTree" id="ENSGT00940000161847"/>
<dbReference type="Pfam" id="PF00993">
    <property type="entry name" value="MHC_II_alpha"/>
    <property type="match status" value="1"/>
</dbReference>
<reference evidence="16" key="3">
    <citation type="submission" date="2025-09" db="UniProtKB">
        <authorList>
            <consortium name="Ensembl"/>
        </authorList>
    </citation>
    <scope>IDENTIFICATION</scope>
</reference>
<evidence type="ECO:0000256" key="13">
    <source>
        <dbReference type="SAM" id="Phobius"/>
    </source>
</evidence>
<dbReference type="InParanoid" id="A0A671U635"/>
<feature type="domain" description="Ig-like" evidence="15">
    <location>
        <begin position="102"/>
        <end position="197"/>
    </location>
</feature>
<dbReference type="InterPro" id="IPR014745">
    <property type="entry name" value="MHC_II_a/b_N"/>
</dbReference>
<dbReference type="InterPro" id="IPR011162">
    <property type="entry name" value="MHC_I/II-like_Ag-recog"/>
</dbReference>